<reference evidence="1 2" key="1">
    <citation type="journal article" date="2023" name="Microbiol. Spectr.">
        <title>Symbiosis of Carpenter Bees with Uncharacterized Lactic Acid Bacteria Showing NAD Auxotrophy.</title>
        <authorList>
            <person name="Kawasaki S."/>
            <person name="Ozawa K."/>
            <person name="Mori T."/>
            <person name="Yamamoto A."/>
            <person name="Ito M."/>
            <person name="Ohkuma M."/>
            <person name="Sakamoto M."/>
            <person name="Matsutani M."/>
        </authorList>
    </citation>
    <scope>NUCLEOTIDE SEQUENCE [LARGE SCALE GENOMIC DNA]</scope>
    <source>
        <strain evidence="1 2">XA3</strain>
    </source>
</reference>
<proteinExistence type="predicted"/>
<organism evidence="1 2">
    <name type="scientific">Xylocopilactobacillus apicola</name>
    <dbReference type="NCBI Taxonomy" id="2932184"/>
    <lineage>
        <taxon>Bacteria</taxon>
        <taxon>Bacillati</taxon>
        <taxon>Bacillota</taxon>
        <taxon>Bacilli</taxon>
        <taxon>Lactobacillales</taxon>
        <taxon>Lactobacillaceae</taxon>
        <taxon>Xylocopilactobacillus</taxon>
    </lineage>
</organism>
<dbReference type="RefSeq" id="WP_317636167.1">
    <property type="nucleotide sequence ID" value="NZ_AP026802.1"/>
</dbReference>
<protein>
    <recommendedName>
        <fullName evidence="3">Type II-A CRISPR-associated protein Csn2</fullName>
    </recommendedName>
</protein>
<dbReference type="KEGG" id="xap:XA3_06910"/>
<dbReference type="Gene3D" id="3.40.50.11940">
    <property type="match status" value="1"/>
</dbReference>
<dbReference type="EMBL" id="AP026802">
    <property type="protein sequence ID" value="BDR58250.1"/>
    <property type="molecule type" value="Genomic_DNA"/>
</dbReference>
<evidence type="ECO:0008006" key="3">
    <source>
        <dbReference type="Google" id="ProtNLM"/>
    </source>
</evidence>
<evidence type="ECO:0000313" key="1">
    <source>
        <dbReference type="EMBL" id="BDR58250.1"/>
    </source>
</evidence>
<dbReference type="Proteomes" id="UP001321861">
    <property type="component" value="Chromosome"/>
</dbReference>
<accession>A0AAU9D7F6</accession>
<dbReference type="InterPro" id="IPR038600">
    <property type="entry name" value="Csn2_sf"/>
</dbReference>
<dbReference type="Pfam" id="PF09711">
    <property type="entry name" value="Cas_Csn2"/>
    <property type="match status" value="1"/>
</dbReference>
<dbReference type="AlphaFoldDB" id="A0AAU9D7F6"/>
<dbReference type="InterPro" id="IPR010146">
    <property type="entry name" value="CRISPR-assoc_prot_Csn2-typ"/>
</dbReference>
<sequence length="224" mass="26417">MTYKLTIFPFEPINLINGYNSINIENFPLFWKIIRGFKQETKDDLVLSENNRVLDLSKYLIYVGELTSCTTPKQIFYKQMLKKLENTISDDSKHNLYILDREMRKIITKEIFDFGLPLEISDDWSLNDIIGMMDISYCFHQNNEPLNILGEFIDLSFYLTNTKILLFTNLNRYLSKEQLQKIVYESKSKKVTILSVNLSSDMEDIEADENGCFIDNDFTMFKNR</sequence>
<dbReference type="NCBIfam" id="TIGR01866">
    <property type="entry name" value="cas_Csn2"/>
    <property type="match status" value="1"/>
</dbReference>
<name>A0AAU9D7F6_9LACO</name>
<evidence type="ECO:0000313" key="2">
    <source>
        <dbReference type="Proteomes" id="UP001321861"/>
    </source>
</evidence>
<gene>
    <name evidence="1" type="ORF">XA3_06910</name>
</gene>
<keyword evidence="2" id="KW-1185">Reference proteome</keyword>